<gene>
    <name evidence="2" type="ORF">NYPRO_LOCUS3124</name>
</gene>
<organism evidence="2 3">
    <name type="scientific">Nyctereutes procyonoides</name>
    <name type="common">Raccoon dog</name>
    <name type="synonym">Canis procyonoides</name>
    <dbReference type="NCBI Taxonomy" id="34880"/>
    <lineage>
        <taxon>Eukaryota</taxon>
        <taxon>Metazoa</taxon>
        <taxon>Chordata</taxon>
        <taxon>Craniata</taxon>
        <taxon>Vertebrata</taxon>
        <taxon>Euteleostomi</taxon>
        <taxon>Mammalia</taxon>
        <taxon>Eutheria</taxon>
        <taxon>Laurasiatheria</taxon>
        <taxon>Carnivora</taxon>
        <taxon>Caniformia</taxon>
        <taxon>Canidae</taxon>
        <taxon>Nyctereutes</taxon>
    </lineage>
</organism>
<dbReference type="AlphaFoldDB" id="A0A811Y7T6"/>
<protein>
    <submittedName>
        <fullName evidence="2">(raccoon dog) hypothetical protein</fullName>
    </submittedName>
</protein>
<sequence>MSKGSLPSPLVETKVVQICKQWEVDDGEGNVSAGEEEGTLSLLLWGAPARPLKWKPGLDAAPKPHHNCLCLHQGTRGLVKSTCRFGSPGSPGPTPGAPWAKENTISQSHPPRYMPKKPSALAVFIRQSILEAEGRKGKTQGFGGRLTAEGGTQPGGWEWGGGQGTGRAAPPGASAPQ</sequence>
<comment type="caution">
    <text evidence="2">The sequence shown here is derived from an EMBL/GenBank/DDBJ whole genome shotgun (WGS) entry which is preliminary data.</text>
</comment>
<evidence type="ECO:0000313" key="2">
    <source>
        <dbReference type="EMBL" id="CAD7670331.1"/>
    </source>
</evidence>
<name>A0A811Y7T6_NYCPR</name>
<proteinExistence type="predicted"/>
<dbReference type="EMBL" id="CAJHUB010000657">
    <property type="protein sequence ID" value="CAD7670331.1"/>
    <property type="molecule type" value="Genomic_DNA"/>
</dbReference>
<feature type="compositionally biased region" description="Gly residues" evidence="1">
    <location>
        <begin position="152"/>
        <end position="165"/>
    </location>
</feature>
<feature type="compositionally biased region" description="Low complexity" evidence="1">
    <location>
        <begin position="166"/>
        <end position="177"/>
    </location>
</feature>
<dbReference type="Proteomes" id="UP000645828">
    <property type="component" value="Unassembled WGS sequence"/>
</dbReference>
<feature type="region of interest" description="Disordered" evidence="1">
    <location>
        <begin position="133"/>
        <end position="177"/>
    </location>
</feature>
<accession>A0A811Y7T6</accession>
<feature type="region of interest" description="Disordered" evidence="1">
    <location>
        <begin position="87"/>
        <end position="114"/>
    </location>
</feature>
<evidence type="ECO:0000313" key="3">
    <source>
        <dbReference type="Proteomes" id="UP000645828"/>
    </source>
</evidence>
<keyword evidence="3" id="KW-1185">Reference proteome</keyword>
<reference evidence="2" key="1">
    <citation type="submission" date="2020-12" db="EMBL/GenBank/DDBJ databases">
        <authorList>
            <consortium name="Molecular Ecology Group"/>
        </authorList>
    </citation>
    <scope>NUCLEOTIDE SEQUENCE</scope>
    <source>
        <strain evidence="2">TBG_1078</strain>
    </source>
</reference>
<evidence type="ECO:0000256" key="1">
    <source>
        <dbReference type="SAM" id="MobiDB-lite"/>
    </source>
</evidence>